<dbReference type="EMBL" id="CP136986">
    <property type="protein sequence ID" value="WOS75015.1"/>
    <property type="molecule type" value="Genomic_DNA"/>
</dbReference>
<dbReference type="InterPro" id="IPR005625">
    <property type="entry name" value="PepSY-ass_TM"/>
</dbReference>
<evidence type="ECO:0000313" key="6">
    <source>
        <dbReference type="Proteomes" id="UP000045039"/>
    </source>
</evidence>
<evidence type="ECO:0000313" key="8">
    <source>
        <dbReference type="Proteomes" id="UP000433532"/>
    </source>
</evidence>
<dbReference type="SMR" id="A0A071KWL7"/>
<dbReference type="Proteomes" id="UP000433532">
    <property type="component" value="Unassembled WGS sequence"/>
</dbReference>
<sequence length="383" mass="42564">MTAKTLRTWYLVHKWTSLISTIFLLMLCLTGLPLIFHEEIEHYFEPHPQLEPLTAESPRIDYDDVIARALAARPGEVVRFLVFEKDDPLGLVISAPSLVPPPENGHMQPFDARTGEFFDALPPPGGFMYLMLKLHTDLFLGLPGYLFLGLMGLLLVASLVSGVVVYTPFMRKLDFATVRAERSRRLKWLDLHNLLGIVTLSWVLVVGVTGVINTLALPILMLWQGGQLAEMTAPYKDAPPLQRLGSLDAALATARRAAPDMEVSFVGFPGTQFSSQHHYAVFMRGNTPLTERLLKPALIDAQSGELTDMREMPLYVKTLLLSQPLHFGDYGGMPLKIVWALLDLVSIVILASGLYLWLGRRKTPLEKRLAELPDGSLATEGKA</sequence>
<gene>
    <name evidence="4" type="ORF">CAZ10_36820</name>
    <name evidence="3" type="ORF">GNQ48_24235</name>
    <name evidence="5" type="ORF">L4V69_21130</name>
    <name evidence="2" type="ORF">PAERUG_P19_London_7_VIM_2_05_10_02467</name>
</gene>
<dbReference type="Pfam" id="PF03929">
    <property type="entry name" value="PepSY_TM"/>
    <property type="match status" value="1"/>
</dbReference>
<dbReference type="AlphaFoldDB" id="A0A071KWL7"/>
<keyword evidence="1" id="KW-0812">Transmembrane</keyword>
<dbReference type="EMBL" id="WOAD01000026">
    <property type="protein sequence ID" value="MUI38115.1"/>
    <property type="molecule type" value="Genomic_DNA"/>
</dbReference>
<reference evidence="5" key="6">
    <citation type="submission" date="2023-10" db="EMBL/GenBank/DDBJ databases">
        <title>Pathogen: clinical or host-associated sample.</title>
        <authorList>
            <person name="Hergert J."/>
            <person name="Casey R."/>
            <person name="Wagner J."/>
            <person name="Young E.L."/>
            <person name="Oakeson K.F."/>
        </authorList>
    </citation>
    <scope>NUCLEOTIDE SEQUENCE</scope>
    <source>
        <strain evidence="5">2021CK-01020</strain>
    </source>
</reference>
<evidence type="ECO:0000313" key="5">
    <source>
        <dbReference type="EMBL" id="WOS75015.1"/>
    </source>
</evidence>
<feature type="transmembrane region" description="Helical" evidence="1">
    <location>
        <begin position="337"/>
        <end position="358"/>
    </location>
</feature>
<feature type="transmembrane region" description="Helical" evidence="1">
    <location>
        <begin position="191"/>
        <end position="212"/>
    </location>
</feature>
<dbReference type="EMBL" id="NFFZ01000043">
    <property type="protein sequence ID" value="OTI54676.1"/>
    <property type="molecule type" value="Genomic_DNA"/>
</dbReference>
<proteinExistence type="predicted"/>
<dbReference type="Proteomes" id="UP001297540">
    <property type="component" value="Chromosome"/>
</dbReference>
<keyword evidence="1" id="KW-0472">Membrane</keyword>
<reference evidence="5" key="5">
    <citation type="submission" date="2023-06" db="EMBL/GenBank/DDBJ databases">
        <authorList>
            <consortium name="Clinical and Environmental Microbiology Branch: Whole genome sequencing antimicrobial resistance pathogens in the healthcare setting"/>
        </authorList>
    </citation>
    <scope>NUCLEOTIDE SEQUENCE</scope>
    <source>
        <strain evidence="5">2021CK-01020</strain>
    </source>
</reference>
<reference evidence="6" key="1">
    <citation type="submission" date="2015-06" db="EMBL/GenBank/DDBJ databases">
        <authorList>
            <person name="Radhakrishnan Rajesh"/>
            <person name="Underwood Anthony"/>
            <person name="Al-Shahib Ali"/>
        </authorList>
    </citation>
    <scope>NUCLEOTIDE SEQUENCE [LARGE SCALE GENOMIC DNA]</scope>
    <source>
        <strain evidence="6">P19_London_7_VIM_2_05_10</strain>
    </source>
</reference>
<dbReference type="Proteomes" id="UP000194857">
    <property type="component" value="Unassembled WGS sequence"/>
</dbReference>
<evidence type="ECO:0000313" key="4">
    <source>
        <dbReference type="EMBL" id="OTI54676.1"/>
    </source>
</evidence>
<name>A0A071KWL7_PSEAI</name>
<evidence type="ECO:0000256" key="1">
    <source>
        <dbReference type="SAM" id="Phobius"/>
    </source>
</evidence>
<evidence type="ECO:0000313" key="2">
    <source>
        <dbReference type="EMBL" id="CRO76172.1"/>
    </source>
</evidence>
<dbReference type="KEGG" id="paeb:NCGM1900_4579"/>
<organism evidence="4 7">
    <name type="scientific">Pseudomonas aeruginosa</name>
    <dbReference type="NCBI Taxonomy" id="287"/>
    <lineage>
        <taxon>Bacteria</taxon>
        <taxon>Pseudomonadati</taxon>
        <taxon>Pseudomonadota</taxon>
        <taxon>Gammaproteobacteria</taxon>
        <taxon>Pseudomonadales</taxon>
        <taxon>Pseudomonadaceae</taxon>
        <taxon>Pseudomonas</taxon>
    </lineage>
</organism>
<feature type="transmembrane region" description="Helical" evidence="1">
    <location>
        <begin position="12"/>
        <end position="36"/>
    </location>
</feature>
<feature type="transmembrane region" description="Helical" evidence="1">
    <location>
        <begin position="145"/>
        <end position="170"/>
    </location>
</feature>
<protein>
    <submittedName>
        <fullName evidence="3">PepSY domain-containing protein</fullName>
    </submittedName>
    <submittedName>
        <fullName evidence="2">PepSY-associated TM helix</fullName>
    </submittedName>
    <submittedName>
        <fullName evidence="4">Peptidase</fullName>
    </submittedName>
</protein>
<reference evidence="2" key="2">
    <citation type="submission" date="2015-06" db="EMBL/GenBank/DDBJ databases">
        <authorList>
            <person name="Radhakrishnan R."/>
            <person name="Underwood A."/>
            <person name="Al-Shahib A."/>
        </authorList>
    </citation>
    <scope>NUCLEOTIDE SEQUENCE</scope>
    <source>
        <strain evidence="2">P19_London_7_VIM_2_05_10</strain>
    </source>
</reference>
<evidence type="ECO:0000313" key="3">
    <source>
        <dbReference type="EMBL" id="MUI38115.1"/>
    </source>
</evidence>
<dbReference type="EMBL" id="CVVU01000155">
    <property type="protein sequence ID" value="CRO76172.1"/>
    <property type="molecule type" value="Genomic_DNA"/>
</dbReference>
<dbReference type="PANTHER" id="PTHR34219">
    <property type="entry name" value="IRON-REGULATED INNER MEMBRANE PROTEIN-RELATED"/>
    <property type="match status" value="1"/>
</dbReference>
<reference evidence="3 8" key="4">
    <citation type="submission" date="2019-11" db="EMBL/GenBank/DDBJ databases">
        <title>Genomes of ocular Pseudomonas aeruginosa isolates.</title>
        <authorList>
            <person name="Khan M."/>
            <person name="Rice S.A."/>
            <person name="Willcox M.D.P."/>
            <person name="Stapleton F."/>
        </authorList>
    </citation>
    <scope>NUCLEOTIDE SEQUENCE [LARGE SCALE GENOMIC DNA]</scope>
    <source>
        <strain evidence="3 8">PA221</strain>
    </source>
</reference>
<reference evidence="4 7" key="3">
    <citation type="submission" date="2017-05" db="EMBL/GenBank/DDBJ databases">
        <authorList>
            <person name="Song R."/>
            <person name="Chenine A.L."/>
            <person name="Ruprecht R.M."/>
        </authorList>
    </citation>
    <scope>NUCLEOTIDE SEQUENCE [LARGE SCALE GENOMIC DNA]</scope>
    <source>
        <strain evidence="4 7">S567_C10_BS</strain>
    </source>
</reference>
<evidence type="ECO:0000313" key="7">
    <source>
        <dbReference type="Proteomes" id="UP000194857"/>
    </source>
</evidence>
<keyword evidence="1" id="KW-1133">Transmembrane helix</keyword>
<dbReference type="RefSeq" id="WP_003088170.1">
    <property type="nucleotide sequence ID" value="NZ_AP014622.1"/>
</dbReference>
<dbReference type="PANTHER" id="PTHR34219:SF3">
    <property type="entry name" value="BLL7967 PROTEIN"/>
    <property type="match status" value="1"/>
</dbReference>
<dbReference type="OMA" id="FSSEHHY"/>
<accession>A0A071KWL7</accession>
<dbReference type="Proteomes" id="UP000045039">
    <property type="component" value="Unassembled WGS sequence"/>
</dbReference>